<keyword evidence="1" id="KW-0812">Transmembrane</keyword>
<reference evidence="2 3" key="1">
    <citation type="submission" date="2019-03" db="EMBL/GenBank/DDBJ databases">
        <title>Draft genome of Massilia hortus sp. nov., a novel bacterial species of the Oxalobacteraceae family.</title>
        <authorList>
            <person name="Peta V."/>
            <person name="Raths R."/>
            <person name="Bucking H."/>
        </authorList>
    </citation>
    <scope>NUCLEOTIDE SEQUENCE [LARGE SCALE GENOMIC DNA]</scope>
    <source>
        <strain evidence="2 3">ONC3</strain>
    </source>
</reference>
<dbReference type="EMBL" id="SPUM01000102">
    <property type="protein sequence ID" value="TFW30986.1"/>
    <property type="molecule type" value="Genomic_DNA"/>
</dbReference>
<sequence>MVELIVVMVLAGIIGAVGIARFFDRAGFDADAFADQTRSMLRYAQKLAIAGNRPVYVRLNANGISLCYDPAKDCPPAKQVLAPSGTNSGVRATRDYCNSSAWYCEGRPSTVTLNVGGNGLLVFDALGRPSDGSPQFSGIQLAIGGDGSTRTVSVAPETGYVF</sequence>
<evidence type="ECO:0000313" key="3">
    <source>
        <dbReference type="Proteomes" id="UP000297258"/>
    </source>
</evidence>
<evidence type="ECO:0000313" key="2">
    <source>
        <dbReference type="EMBL" id="TFW30986.1"/>
    </source>
</evidence>
<protein>
    <submittedName>
        <fullName evidence="2">MSHA biogenesis protein MshC</fullName>
    </submittedName>
</protein>
<keyword evidence="3" id="KW-1185">Reference proteome</keyword>
<comment type="caution">
    <text evidence="2">The sequence shown here is derived from an EMBL/GenBank/DDBJ whole genome shotgun (WGS) entry which is preliminary data.</text>
</comment>
<keyword evidence="1" id="KW-1133">Transmembrane helix</keyword>
<name>A0A4Y9SW17_9BURK</name>
<accession>A0A4Y9SW17</accession>
<evidence type="ECO:0000256" key="1">
    <source>
        <dbReference type="SAM" id="Phobius"/>
    </source>
</evidence>
<dbReference type="AlphaFoldDB" id="A0A4Y9SW17"/>
<feature type="transmembrane region" description="Helical" evidence="1">
    <location>
        <begin position="6"/>
        <end position="23"/>
    </location>
</feature>
<organism evidence="2 3">
    <name type="scientific">Massilia horti</name>
    <dbReference type="NCBI Taxonomy" id="2562153"/>
    <lineage>
        <taxon>Bacteria</taxon>
        <taxon>Pseudomonadati</taxon>
        <taxon>Pseudomonadota</taxon>
        <taxon>Betaproteobacteria</taxon>
        <taxon>Burkholderiales</taxon>
        <taxon>Oxalobacteraceae</taxon>
        <taxon>Telluria group</taxon>
        <taxon>Massilia</taxon>
    </lineage>
</organism>
<keyword evidence="1" id="KW-0472">Membrane</keyword>
<dbReference type="SUPFAM" id="SSF54523">
    <property type="entry name" value="Pili subunits"/>
    <property type="match status" value="1"/>
</dbReference>
<dbReference type="OrthoDB" id="5786415at2"/>
<gene>
    <name evidence="2" type="ORF">E4O92_14855</name>
</gene>
<dbReference type="Proteomes" id="UP000297258">
    <property type="component" value="Unassembled WGS sequence"/>
</dbReference>
<proteinExistence type="predicted"/>
<dbReference type="InterPro" id="IPR045584">
    <property type="entry name" value="Pilin-like"/>
</dbReference>